<dbReference type="Proteomes" id="UP000032247">
    <property type="component" value="Unassembled WGS sequence"/>
</dbReference>
<evidence type="ECO:0000313" key="1">
    <source>
        <dbReference type="EMBL" id="KIU10547.1"/>
    </source>
</evidence>
<dbReference type="EMBL" id="JXBC01000004">
    <property type="protein sequence ID" value="KIU10547.1"/>
    <property type="molecule type" value="Genomic_DNA"/>
</dbReference>
<name>A0A0D1KWE3_BACIU</name>
<sequence length="41" mass="4893">MFIVHSENKKALKPGGKGEIHTILQKRRKQGEIRFFKKREK</sequence>
<reference evidence="1 2" key="1">
    <citation type="submission" date="2014-12" db="EMBL/GenBank/DDBJ databases">
        <title>Comparative genome analysis of Bacillus coagulans HM-08, Clostridium butyricum HM-68, Bacillus subtilis HM-66 and Bacillus licheniformis BL-09.</title>
        <authorList>
            <person name="Zhang H."/>
        </authorList>
    </citation>
    <scope>NUCLEOTIDE SEQUENCE [LARGE SCALE GENOMIC DNA]</scope>
    <source>
        <strain evidence="1 2">HM-66</strain>
    </source>
</reference>
<comment type="caution">
    <text evidence="1">The sequence shown here is derived from an EMBL/GenBank/DDBJ whole genome shotgun (WGS) entry which is preliminary data.</text>
</comment>
<proteinExistence type="predicted"/>
<gene>
    <name evidence="1" type="ORF">SC09_Contig25orf00313</name>
</gene>
<protein>
    <submittedName>
        <fullName evidence="1">Uncharacterized protein</fullName>
    </submittedName>
</protein>
<dbReference type="PATRIC" id="fig|1423.173.peg.2657"/>
<evidence type="ECO:0000313" key="2">
    <source>
        <dbReference type="Proteomes" id="UP000032247"/>
    </source>
</evidence>
<dbReference type="AlphaFoldDB" id="A0A0D1KWE3"/>
<organism evidence="1 2">
    <name type="scientific">Bacillus subtilis</name>
    <dbReference type="NCBI Taxonomy" id="1423"/>
    <lineage>
        <taxon>Bacteria</taxon>
        <taxon>Bacillati</taxon>
        <taxon>Bacillota</taxon>
        <taxon>Bacilli</taxon>
        <taxon>Bacillales</taxon>
        <taxon>Bacillaceae</taxon>
        <taxon>Bacillus</taxon>
    </lineage>
</organism>
<accession>A0A0D1KWE3</accession>